<dbReference type="EMBL" id="SMKA01000001">
    <property type="protein sequence ID" value="TDC35906.1"/>
    <property type="molecule type" value="Genomic_DNA"/>
</dbReference>
<dbReference type="Pfam" id="PF12787">
    <property type="entry name" value="EcsC"/>
    <property type="match status" value="1"/>
</dbReference>
<evidence type="ECO:0008006" key="3">
    <source>
        <dbReference type="Google" id="ProtNLM"/>
    </source>
</evidence>
<comment type="caution">
    <text evidence="1">The sequence shown here is derived from an EMBL/GenBank/DDBJ whole genome shotgun (WGS) entry which is preliminary data.</text>
</comment>
<keyword evidence="2" id="KW-1185">Reference proteome</keyword>
<dbReference type="OrthoDB" id="2737310at2"/>
<reference evidence="1 2" key="1">
    <citation type="submission" date="2019-03" db="EMBL/GenBank/DDBJ databases">
        <title>Draft genome sequences of novel Actinobacteria.</title>
        <authorList>
            <person name="Sahin N."/>
            <person name="Ay H."/>
            <person name="Saygin H."/>
        </authorList>
    </citation>
    <scope>NUCLEOTIDE SEQUENCE [LARGE SCALE GENOMIC DNA]</scope>
    <source>
        <strain evidence="1 2">JCM 30547</strain>
    </source>
</reference>
<gene>
    <name evidence="1" type="ORF">E1261_00400</name>
</gene>
<protein>
    <recommendedName>
        <fullName evidence="3">EcsC family protein</fullName>
    </recommendedName>
</protein>
<evidence type="ECO:0000313" key="2">
    <source>
        <dbReference type="Proteomes" id="UP000295075"/>
    </source>
</evidence>
<dbReference type="Proteomes" id="UP000295075">
    <property type="component" value="Unassembled WGS sequence"/>
</dbReference>
<name>A0A4R4QJB8_9ACTN</name>
<dbReference type="AlphaFoldDB" id="A0A4R4QJB8"/>
<accession>A0A4R4QJB8</accession>
<dbReference type="InterPro" id="IPR024787">
    <property type="entry name" value="EcsC"/>
</dbReference>
<evidence type="ECO:0000313" key="1">
    <source>
        <dbReference type="EMBL" id="TDC35906.1"/>
    </source>
</evidence>
<organism evidence="1 2">
    <name type="scientific">Kribbella albertanoniae</name>
    <dbReference type="NCBI Taxonomy" id="1266829"/>
    <lineage>
        <taxon>Bacteria</taxon>
        <taxon>Bacillati</taxon>
        <taxon>Actinomycetota</taxon>
        <taxon>Actinomycetes</taxon>
        <taxon>Propionibacteriales</taxon>
        <taxon>Kribbellaceae</taxon>
        <taxon>Kribbella</taxon>
    </lineage>
</organism>
<dbReference type="PANTHER" id="PTHR41260:SF1">
    <property type="entry name" value="PROTEIN ECSC"/>
    <property type="match status" value="1"/>
</dbReference>
<proteinExistence type="predicted"/>
<dbReference type="PANTHER" id="PTHR41260">
    <property type="entry name" value="PROTEIN ECSC"/>
    <property type="match status" value="1"/>
</dbReference>
<sequence length="259" mass="26378">MVSIHKKRGHDVASLSDLRRLDLEQIDAVGGRGANWYYPVAAALSGAGAGLVISGGELVAAASGGAAAAPSGAAIAGAFTGDAAVVLGLASRSVGHISLLYGYDPEEPAEKLFAMSVVNAGTAMSATAKTSAMADISRLTQALVRGKTWAVLNETVVARVSVQFAKAFGVRLTKQGLGKVVPAVGILVGGTLNWATLEAIVDAADVAYRRRFLLEKYPHLADEEAPGSFPDVGSAVPDNTDEVISVLGELAEAGGPDIP</sequence>